<feature type="domain" description="F-box" evidence="1">
    <location>
        <begin position="1"/>
        <end position="46"/>
    </location>
</feature>
<dbReference type="Proteomes" id="UP000030689">
    <property type="component" value="Unassembled WGS sequence"/>
</dbReference>
<dbReference type="SMART" id="SM00256">
    <property type="entry name" value="FBOX"/>
    <property type="match status" value="1"/>
</dbReference>
<keyword evidence="3" id="KW-1185">Reference proteome</keyword>
<dbReference type="NCBIfam" id="TIGR01640">
    <property type="entry name" value="F_box_assoc_1"/>
    <property type="match status" value="1"/>
</dbReference>
<dbReference type="InterPro" id="IPR017451">
    <property type="entry name" value="F-box-assoc_interact_dom"/>
</dbReference>
<gene>
    <name evidence="2" type="ORF">EUTSA_v10022368mg</name>
</gene>
<reference evidence="2 3" key="1">
    <citation type="journal article" date="2013" name="Front. Plant Sci.">
        <title>The Reference Genome of the Halophytic Plant Eutrema salsugineum.</title>
        <authorList>
            <person name="Yang R."/>
            <person name="Jarvis D.E."/>
            <person name="Chen H."/>
            <person name="Beilstein M.A."/>
            <person name="Grimwood J."/>
            <person name="Jenkins J."/>
            <person name="Shu S."/>
            <person name="Prochnik S."/>
            <person name="Xin M."/>
            <person name="Ma C."/>
            <person name="Schmutz J."/>
            <person name="Wing R.A."/>
            <person name="Mitchell-Olds T."/>
            <person name="Schumaker K.S."/>
            <person name="Wang X."/>
        </authorList>
    </citation>
    <scope>NUCLEOTIDE SEQUENCE [LARGE SCALE GENOMIC DNA]</scope>
</reference>
<proteinExistence type="predicted"/>
<evidence type="ECO:0000313" key="2">
    <source>
        <dbReference type="EMBL" id="ESQ47507.1"/>
    </source>
</evidence>
<dbReference type="Gene3D" id="1.20.1280.50">
    <property type="match status" value="1"/>
</dbReference>
<name>V4LYC7_EUTSA</name>
<protein>
    <recommendedName>
        <fullName evidence="1">F-box domain-containing protein</fullName>
    </recommendedName>
</protein>
<dbReference type="OMA" id="CDEDANF"/>
<evidence type="ECO:0000313" key="3">
    <source>
        <dbReference type="Proteomes" id="UP000030689"/>
    </source>
</evidence>
<dbReference type="InterPro" id="IPR001810">
    <property type="entry name" value="F-box_dom"/>
</dbReference>
<dbReference type="InterPro" id="IPR050233">
    <property type="entry name" value="A_thaliana_F-box"/>
</dbReference>
<dbReference type="PANTHER" id="PTHR47993:SF35">
    <property type="entry name" value="F-BOX DOMAIN-CONTAINING PROTEIN"/>
    <property type="match status" value="1"/>
</dbReference>
<dbReference type="Gramene" id="ESQ47507">
    <property type="protein sequence ID" value="ESQ47507"/>
    <property type="gene ID" value="EUTSA_v10022368mg"/>
</dbReference>
<dbReference type="CDD" id="cd22157">
    <property type="entry name" value="F-box_AtFBW1-like"/>
    <property type="match status" value="1"/>
</dbReference>
<dbReference type="SUPFAM" id="SSF81383">
    <property type="entry name" value="F-box domain"/>
    <property type="match status" value="1"/>
</dbReference>
<dbReference type="SUPFAM" id="SSF50998">
    <property type="entry name" value="Quinoprotein alcohol dehydrogenase-like"/>
    <property type="match status" value="1"/>
</dbReference>
<dbReference type="EMBL" id="KI517408">
    <property type="protein sequence ID" value="ESQ47507.1"/>
    <property type="molecule type" value="Genomic_DNA"/>
</dbReference>
<sequence>MERIDLPWDLIEEILSRVPAKSLARLQSTSKRWNALVKSGRFAKKHSATAPKEFLSIMLIDFRVCLVRINLNGIHNNVAPSVKVAAQFDLKDPRYSPSQVDIGEVFHCEGLLLCTTRDYRLVVWNPCSGETKWIKPRVSYKESNYYALGYDNNSFVQEIQNIEDGSSVLGVATNWFLPRSVRGISVKGNSYWVAWTPDAAEFVLSFDFSTEEFESRCLPRPVRDDSRCDEDANFNVWVAFTTGPSMSWIKFLTVEDESTSLDHAFSFLVDVQNNALVCCHQYRNAGNKILHILAEDKHIQHEVPHLGGFRSRSYYQFLLKIGSNLT</sequence>
<dbReference type="Pfam" id="PF00646">
    <property type="entry name" value="F-box"/>
    <property type="match status" value="1"/>
</dbReference>
<dbReference type="InterPro" id="IPR011047">
    <property type="entry name" value="Quinoprotein_ADH-like_sf"/>
</dbReference>
<dbReference type="InterPro" id="IPR036047">
    <property type="entry name" value="F-box-like_dom_sf"/>
</dbReference>
<dbReference type="Pfam" id="PF07734">
    <property type="entry name" value="FBA_1"/>
    <property type="match status" value="1"/>
</dbReference>
<dbReference type="PANTHER" id="PTHR47993">
    <property type="entry name" value="OS09G0372900 PROTEIN-RELATED"/>
    <property type="match status" value="1"/>
</dbReference>
<dbReference type="AlphaFoldDB" id="V4LYC7"/>
<feature type="non-terminal residue" evidence="2">
    <location>
        <position position="326"/>
    </location>
</feature>
<dbReference type="PROSITE" id="PS50181">
    <property type="entry name" value="FBOX"/>
    <property type="match status" value="1"/>
</dbReference>
<evidence type="ECO:0000259" key="1">
    <source>
        <dbReference type="PROSITE" id="PS50181"/>
    </source>
</evidence>
<organism evidence="2 3">
    <name type="scientific">Eutrema salsugineum</name>
    <name type="common">Saltwater cress</name>
    <name type="synonym">Sisymbrium salsugineum</name>
    <dbReference type="NCBI Taxonomy" id="72664"/>
    <lineage>
        <taxon>Eukaryota</taxon>
        <taxon>Viridiplantae</taxon>
        <taxon>Streptophyta</taxon>
        <taxon>Embryophyta</taxon>
        <taxon>Tracheophyta</taxon>
        <taxon>Spermatophyta</taxon>
        <taxon>Magnoliopsida</taxon>
        <taxon>eudicotyledons</taxon>
        <taxon>Gunneridae</taxon>
        <taxon>Pentapetalae</taxon>
        <taxon>rosids</taxon>
        <taxon>malvids</taxon>
        <taxon>Brassicales</taxon>
        <taxon>Brassicaceae</taxon>
        <taxon>Eutremeae</taxon>
        <taxon>Eutrema</taxon>
    </lineage>
</organism>
<dbReference type="KEGG" id="eus:EUTSA_v10022368mg"/>
<dbReference type="InterPro" id="IPR006527">
    <property type="entry name" value="F-box-assoc_dom_typ1"/>
</dbReference>
<accession>V4LYC7</accession>